<keyword evidence="3" id="KW-1185">Reference proteome</keyword>
<sequence>MGRGMKAGRLLGGLCGLTLLLGASARAASGPFGGVGALPERYQDWQVVCQPKDGAESQHMQCFARQQALDTHTHSRVMSIRLEPDGVQVRGLATVPFGLDLVRGLTLTNASQPVGDSYSFSTCLPTGCLVPLSFDDQQWSSLLKEKKAVFTAMTFSGQPMKLFFSTRGLAQALQRVRVLTQQ</sequence>
<comment type="caution">
    <text evidence="2">The sequence shown here is derived from an EMBL/GenBank/DDBJ whole genome shotgun (WGS) entry which is preliminary data.</text>
</comment>
<keyword evidence="1" id="KW-0732">Signal</keyword>
<evidence type="ECO:0000256" key="1">
    <source>
        <dbReference type="SAM" id="SignalP"/>
    </source>
</evidence>
<protein>
    <recommendedName>
        <fullName evidence="4">Invasion associated locus B family protein</fullName>
    </recommendedName>
</protein>
<evidence type="ECO:0000313" key="3">
    <source>
        <dbReference type="Proteomes" id="UP000765338"/>
    </source>
</evidence>
<organism evidence="2 3">
    <name type="scientific">Bombella mellum</name>
    <dbReference type="NCBI Taxonomy" id="2039288"/>
    <lineage>
        <taxon>Bacteria</taxon>
        <taxon>Pseudomonadati</taxon>
        <taxon>Pseudomonadota</taxon>
        <taxon>Alphaproteobacteria</taxon>
        <taxon>Acetobacterales</taxon>
        <taxon>Acetobacteraceae</taxon>
        <taxon>Bombella</taxon>
    </lineage>
</organism>
<proteinExistence type="predicted"/>
<name>A0ABR5ZUU6_9PROT</name>
<dbReference type="EMBL" id="PDLY01000006">
    <property type="protein sequence ID" value="MBA5728103.1"/>
    <property type="molecule type" value="Genomic_DNA"/>
</dbReference>
<dbReference type="InterPro" id="IPR010642">
    <property type="entry name" value="Invasion_prot_B"/>
</dbReference>
<dbReference type="Pfam" id="PF06776">
    <property type="entry name" value="IalB"/>
    <property type="match status" value="1"/>
</dbReference>
<feature type="chain" id="PRO_5046343450" description="Invasion associated locus B family protein" evidence="1">
    <location>
        <begin position="28"/>
        <end position="182"/>
    </location>
</feature>
<reference evidence="2 3" key="1">
    <citation type="submission" date="2017-10" db="EMBL/GenBank/DDBJ databases">
        <authorList>
            <person name="Jakob F."/>
        </authorList>
    </citation>
    <scope>NUCLEOTIDE SEQUENCE [LARGE SCALE GENOMIC DNA]</scope>
    <source>
        <strain evidence="2 3">TMW 2.1889</strain>
    </source>
</reference>
<dbReference type="Proteomes" id="UP000765338">
    <property type="component" value="Unassembled WGS sequence"/>
</dbReference>
<feature type="signal peptide" evidence="1">
    <location>
        <begin position="1"/>
        <end position="27"/>
    </location>
</feature>
<dbReference type="InterPro" id="IPR038696">
    <property type="entry name" value="IalB_sf"/>
</dbReference>
<gene>
    <name evidence="2" type="ORF">CPA56_08995</name>
</gene>
<accession>A0ABR5ZUU6</accession>
<dbReference type="Gene3D" id="2.60.40.1880">
    <property type="entry name" value="Invasion associated locus B (IalB) protein"/>
    <property type="match status" value="1"/>
</dbReference>
<evidence type="ECO:0000313" key="2">
    <source>
        <dbReference type="EMBL" id="MBA5728103.1"/>
    </source>
</evidence>
<evidence type="ECO:0008006" key="4">
    <source>
        <dbReference type="Google" id="ProtNLM"/>
    </source>
</evidence>